<dbReference type="EMBL" id="JASNFN010000016">
    <property type="protein sequence ID" value="MDP5183781.1"/>
    <property type="molecule type" value="Genomic_DNA"/>
</dbReference>
<name>A0ABT9IDY2_9ACTN</name>
<organism evidence="2 3">
    <name type="scientific">Blastococcus carthaginiensis</name>
    <dbReference type="NCBI Taxonomy" id="3050034"/>
    <lineage>
        <taxon>Bacteria</taxon>
        <taxon>Bacillati</taxon>
        <taxon>Actinomycetota</taxon>
        <taxon>Actinomycetes</taxon>
        <taxon>Geodermatophilales</taxon>
        <taxon>Geodermatophilaceae</taxon>
        <taxon>Blastococcus</taxon>
    </lineage>
</organism>
<gene>
    <name evidence="2" type="ORF">QOZ88_14170</name>
</gene>
<dbReference type="RefSeq" id="WP_306000389.1">
    <property type="nucleotide sequence ID" value="NZ_JASNFN010000016.1"/>
</dbReference>
<evidence type="ECO:0000313" key="2">
    <source>
        <dbReference type="EMBL" id="MDP5183781.1"/>
    </source>
</evidence>
<comment type="caution">
    <text evidence="2">The sequence shown here is derived from an EMBL/GenBank/DDBJ whole genome shotgun (WGS) entry which is preliminary data.</text>
</comment>
<proteinExistence type="predicted"/>
<evidence type="ECO:0000313" key="3">
    <source>
        <dbReference type="Proteomes" id="UP001233673"/>
    </source>
</evidence>
<dbReference type="Proteomes" id="UP001233673">
    <property type="component" value="Unassembled WGS sequence"/>
</dbReference>
<protein>
    <submittedName>
        <fullName evidence="2">Uncharacterized protein</fullName>
    </submittedName>
</protein>
<keyword evidence="3" id="KW-1185">Reference proteome</keyword>
<accession>A0ABT9IDY2</accession>
<evidence type="ECO:0000256" key="1">
    <source>
        <dbReference type="SAM" id="MobiDB-lite"/>
    </source>
</evidence>
<sequence length="261" mass="27946">MSTAEEAAGGCVRLAGAQDSPWGQPVYWASSDDPSYQVTVGKDDPPPELQDLRIPDGALAADNNDASMSLFDVDRGYVVALTDAEFDADSRTWRASGATVTYLDSNGLDVRTGQSTDERNRGSHRGNNAAVMMARFDEVSAGRIEHVLKVASGPDPSSRAVFPMVGSDGDSSDPAAPPQGLRFRIKPSVDLESLGLPPQALVIARALQEYGFYIGDSGGVTALKLEDTRIQGRGELWDLPADALCELPLSPRYWDVLPEGY</sequence>
<feature type="region of interest" description="Disordered" evidence="1">
    <location>
        <begin position="1"/>
        <end position="34"/>
    </location>
</feature>
<reference evidence="3" key="1">
    <citation type="submission" date="2023-05" db="EMBL/GenBank/DDBJ databases">
        <title>Draft genome of Pseudofrankia sp. BMG5.37.</title>
        <authorList>
            <person name="Gtari M."/>
            <person name="Ghodhbane F."/>
            <person name="Sbissi I."/>
        </authorList>
    </citation>
    <scope>NUCLEOTIDE SEQUENCE [LARGE SCALE GENOMIC DNA]</scope>
    <source>
        <strain evidence="3">BMG 814</strain>
    </source>
</reference>